<keyword evidence="2" id="KW-1185">Reference proteome</keyword>
<dbReference type="PANTHER" id="PTHR37426:SF1">
    <property type="entry name" value="RIBOSOMAL RNA LARGE SUBUNIT METHYLTRANSFERASE J"/>
    <property type="match status" value="1"/>
</dbReference>
<gene>
    <name evidence="1" type="primary">rlmJ</name>
    <name evidence="1" type="ORF">NFI95_09960</name>
</gene>
<dbReference type="Proteomes" id="UP001524587">
    <property type="component" value="Unassembled WGS sequence"/>
</dbReference>
<name>A0ABT1W960_9PROT</name>
<organism evidence="1 2">
    <name type="scientific">Endosaccharibacter trunci</name>
    <dbReference type="NCBI Taxonomy" id="2812733"/>
    <lineage>
        <taxon>Bacteria</taxon>
        <taxon>Pseudomonadati</taxon>
        <taxon>Pseudomonadota</taxon>
        <taxon>Alphaproteobacteria</taxon>
        <taxon>Acetobacterales</taxon>
        <taxon>Acetobacteraceae</taxon>
        <taxon>Endosaccharibacter</taxon>
    </lineage>
</organism>
<dbReference type="HAMAP" id="MF_00934">
    <property type="entry name" value="23SrRNA_methyltr_J"/>
    <property type="match status" value="1"/>
</dbReference>
<dbReference type="Gene3D" id="3.40.50.150">
    <property type="entry name" value="Vaccinia Virus protein VP39"/>
    <property type="match status" value="1"/>
</dbReference>
<protein>
    <submittedName>
        <fullName evidence="1">23S rRNA (Adenine(2030)-N(6))-methyltransferase RlmJ</fullName>
    </submittedName>
</protein>
<proteinExistence type="inferred from homology"/>
<dbReference type="PANTHER" id="PTHR37426">
    <property type="entry name" value="RIBOSOMAL RNA LARGE SUBUNIT METHYLTRANSFERASE J"/>
    <property type="match status" value="1"/>
</dbReference>
<comment type="caution">
    <text evidence="1">The sequence shown here is derived from an EMBL/GenBank/DDBJ whole genome shotgun (WGS) entry which is preliminary data.</text>
</comment>
<sequence>MNYRHAFHAGNFADCMKHALLVWLLAALQRKDAPVSMLDTHAGLGRYDLSADEAERTGEWRGGIGQLLAQPAGDALARYLALVRAEGAPAFYPGSPRLAQLMLRPQDRLVLCELHPDDHAALRANLGQDDRVSVHKRDGYAAINALLPPGGGIKRGLCLIDPPFEQEGEWERMESALHTLRRRFGNGVAALWYPIKHRAPSRAFLDRLADAGMPDLVTAELLLRPPLDPQRLNGCGLL</sequence>
<dbReference type="SUPFAM" id="SSF53335">
    <property type="entry name" value="S-adenosyl-L-methionine-dependent methyltransferases"/>
    <property type="match status" value="1"/>
</dbReference>
<dbReference type="RefSeq" id="WP_422864252.1">
    <property type="nucleotide sequence ID" value="NZ_JAMSKV010000007.1"/>
</dbReference>
<feature type="non-terminal residue" evidence="1">
    <location>
        <position position="238"/>
    </location>
</feature>
<accession>A0ABT1W960</accession>
<reference evidence="1 2" key="1">
    <citation type="submission" date="2022-06" db="EMBL/GenBank/DDBJ databases">
        <title>Endosaccharibacter gen. nov., sp. nov., endophytic bacteria isolated from sugarcane.</title>
        <authorList>
            <person name="Pitiwittayakul N."/>
            <person name="Yukphan P."/>
            <person name="Charoenyingcharoen P."/>
            <person name="Tanasupawat S."/>
        </authorList>
    </citation>
    <scope>NUCLEOTIDE SEQUENCE [LARGE SCALE GENOMIC DNA]</scope>
    <source>
        <strain evidence="1 2">KSS8</strain>
    </source>
</reference>
<dbReference type="Pfam" id="PF04378">
    <property type="entry name" value="RsmJ"/>
    <property type="match status" value="1"/>
</dbReference>
<dbReference type="EMBL" id="JAMSKV010000007">
    <property type="protein sequence ID" value="MCQ8278777.1"/>
    <property type="molecule type" value="Genomic_DNA"/>
</dbReference>
<evidence type="ECO:0000313" key="2">
    <source>
        <dbReference type="Proteomes" id="UP001524587"/>
    </source>
</evidence>
<dbReference type="InterPro" id="IPR007473">
    <property type="entry name" value="RlmJ"/>
</dbReference>
<evidence type="ECO:0000313" key="1">
    <source>
        <dbReference type="EMBL" id="MCQ8278777.1"/>
    </source>
</evidence>
<dbReference type="InterPro" id="IPR029063">
    <property type="entry name" value="SAM-dependent_MTases_sf"/>
</dbReference>